<keyword evidence="2 5" id="KW-0812">Transmembrane</keyword>
<feature type="transmembrane region" description="Helical" evidence="5">
    <location>
        <begin position="136"/>
        <end position="157"/>
    </location>
</feature>
<keyword evidence="7" id="KW-1185">Reference proteome</keyword>
<dbReference type="Gene3D" id="1.10.357.140">
    <property type="entry name" value="UbiA prenyltransferase"/>
    <property type="match status" value="1"/>
</dbReference>
<keyword evidence="6" id="KW-0808">Transferase</keyword>
<accession>A0A1H8ACD5</accession>
<sequence length="294" mass="30049">MQVVRFARMCVAEARPVVQIVFLMRFVTGLLFQVVALQRRPGIPIDPVHLLLGPIAWTLAVLAVYLVNGVMDVAEDRANGSSRPIASGALPLRAAATVVVLLAVLALAFGAAVPGLDWCVAGMLLLGHLYSGPPLPAKRTTLTAAATVVGMGLLTYLGGALSAGGSVTTGLLVFGGAMSAWMGCVGAVSKDLGDIPGDAVGGRRTLAVVHGERAARRTTAVGALAVGAAALGASALWAPLCLAGTVPLAAGAVWVALRCRRPDVGRAPYRAFMITQYAAHASMIAALLARLLFG</sequence>
<dbReference type="InterPro" id="IPR000537">
    <property type="entry name" value="UbiA_prenyltransferase"/>
</dbReference>
<dbReference type="GO" id="GO:0016020">
    <property type="term" value="C:membrane"/>
    <property type="evidence" value="ECO:0007669"/>
    <property type="project" value="UniProtKB-SubCell"/>
</dbReference>
<reference evidence="7" key="1">
    <citation type="submission" date="2016-10" db="EMBL/GenBank/DDBJ databases">
        <authorList>
            <person name="Varghese N."/>
        </authorList>
    </citation>
    <scope>NUCLEOTIDE SEQUENCE [LARGE SCALE GENOMIC DNA]</scope>
    <source>
        <strain evidence="7">DSM 45096 / BCRC 16803 / CGMCC 4.1857 / CIP 109030 / JCM 12277 / KCTC 19219 / NBRC 100920 / 33214</strain>
    </source>
</reference>
<keyword evidence="4 5" id="KW-0472">Membrane</keyword>
<feature type="transmembrane region" description="Helical" evidence="5">
    <location>
        <begin position="236"/>
        <end position="257"/>
    </location>
</feature>
<dbReference type="eggNOG" id="COG0382">
    <property type="taxonomic scope" value="Bacteria"/>
</dbReference>
<organism evidence="6 7">
    <name type="scientific">Streptacidiphilus jiangxiensis</name>
    <dbReference type="NCBI Taxonomy" id="235985"/>
    <lineage>
        <taxon>Bacteria</taxon>
        <taxon>Bacillati</taxon>
        <taxon>Actinomycetota</taxon>
        <taxon>Actinomycetes</taxon>
        <taxon>Kitasatosporales</taxon>
        <taxon>Streptomycetaceae</taxon>
        <taxon>Streptacidiphilus</taxon>
    </lineage>
</organism>
<dbReference type="EMBL" id="FOAZ01000042">
    <property type="protein sequence ID" value="SEM67217.1"/>
    <property type="molecule type" value="Genomic_DNA"/>
</dbReference>
<evidence type="ECO:0000256" key="1">
    <source>
        <dbReference type="ARBA" id="ARBA00004141"/>
    </source>
</evidence>
<dbReference type="InterPro" id="IPR050475">
    <property type="entry name" value="Prenyltransferase_related"/>
</dbReference>
<feature type="transmembrane region" description="Helical" evidence="5">
    <location>
        <begin position="50"/>
        <end position="71"/>
    </location>
</feature>
<dbReference type="GO" id="GO:0016765">
    <property type="term" value="F:transferase activity, transferring alkyl or aryl (other than methyl) groups"/>
    <property type="evidence" value="ECO:0007669"/>
    <property type="project" value="InterPro"/>
</dbReference>
<feature type="transmembrane region" description="Helical" evidence="5">
    <location>
        <begin position="269"/>
        <end position="293"/>
    </location>
</feature>
<evidence type="ECO:0000256" key="2">
    <source>
        <dbReference type="ARBA" id="ARBA00022692"/>
    </source>
</evidence>
<name>A0A1H8ACD5_STRJI</name>
<dbReference type="Pfam" id="PF01040">
    <property type="entry name" value="UbiA"/>
    <property type="match status" value="1"/>
</dbReference>
<comment type="subcellular location">
    <subcellularLocation>
        <location evidence="1">Membrane</location>
        <topology evidence="1">Multi-pass membrane protein</topology>
    </subcellularLocation>
</comment>
<gene>
    <name evidence="6" type="ORF">SAMN05414137_14223</name>
</gene>
<dbReference type="InterPro" id="IPR044878">
    <property type="entry name" value="UbiA_sf"/>
</dbReference>
<dbReference type="STRING" id="235985.SAMN05414137_14223"/>
<feature type="transmembrane region" description="Helical" evidence="5">
    <location>
        <begin position="20"/>
        <end position="38"/>
    </location>
</feature>
<evidence type="ECO:0000256" key="3">
    <source>
        <dbReference type="ARBA" id="ARBA00022989"/>
    </source>
</evidence>
<dbReference type="Proteomes" id="UP000183015">
    <property type="component" value="Unassembled WGS sequence"/>
</dbReference>
<keyword evidence="3 5" id="KW-1133">Transmembrane helix</keyword>
<evidence type="ECO:0000313" key="7">
    <source>
        <dbReference type="Proteomes" id="UP000183015"/>
    </source>
</evidence>
<protein>
    <submittedName>
        <fullName evidence="6">4-hydroxybenzoate polyprenyltransferase/chlorophyll synthase/homogentisate solanesyltransferase/geranylgeranylglycerol-phosphate geranylgeranyltransferase</fullName>
    </submittedName>
</protein>
<feature type="transmembrane region" description="Helical" evidence="5">
    <location>
        <begin position="169"/>
        <end position="188"/>
    </location>
</feature>
<feature type="transmembrane region" description="Helical" evidence="5">
    <location>
        <begin position="92"/>
        <end position="116"/>
    </location>
</feature>
<dbReference type="AlphaFoldDB" id="A0A1H8ACD5"/>
<proteinExistence type="predicted"/>
<evidence type="ECO:0000313" key="6">
    <source>
        <dbReference type="EMBL" id="SEM67217.1"/>
    </source>
</evidence>
<dbReference type="PANTHER" id="PTHR42723">
    <property type="entry name" value="CHLOROPHYLL SYNTHASE"/>
    <property type="match status" value="1"/>
</dbReference>
<evidence type="ECO:0000256" key="4">
    <source>
        <dbReference type="ARBA" id="ARBA00023136"/>
    </source>
</evidence>
<dbReference type="PANTHER" id="PTHR42723:SF1">
    <property type="entry name" value="CHLOROPHYLL SYNTHASE, CHLOROPLASTIC"/>
    <property type="match status" value="1"/>
</dbReference>
<evidence type="ECO:0000256" key="5">
    <source>
        <dbReference type="SAM" id="Phobius"/>
    </source>
</evidence>